<dbReference type="PANTHER" id="PTHR13767:SF2">
    <property type="entry name" value="PSEUDOURIDYLATE SYNTHASE TRUB1"/>
    <property type="match status" value="1"/>
</dbReference>
<dbReference type="InParanoid" id="D8TMI2"/>
<gene>
    <name evidence="7" type="ORF">VOLCADRAFT_87888</name>
</gene>
<sequence>MPNVGLLLLLLLLLVLLLAFAYVGGQKLYQLAREGQSLELPARPVTISSLRVWRSETNPQEVNFYVACSKGTYIRSLAYDMGRALGTAAHLVALRREAPYKASRQAGHGGSWEGC</sequence>
<keyword evidence="3" id="KW-0819">tRNA processing</keyword>
<dbReference type="GO" id="GO:1990481">
    <property type="term" value="P:mRNA pseudouridine synthesis"/>
    <property type="evidence" value="ECO:0007669"/>
    <property type="project" value="TreeGrafter"/>
</dbReference>
<keyword evidence="4" id="KW-0413">Isomerase</keyword>
<dbReference type="RefSeq" id="XP_002947729.1">
    <property type="nucleotide sequence ID" value="XM_002947683.1"/>
</dbReference>
<evidence type="ECO:0000256" key="4">
    <source>
        <dbReference type="ARBA" id="ARBA00023235"/>
    </source>
</evidence>
<dbReference type="Proteomes" id="UP000001058">
    <property type="component" value="Unassembled WGS sequence"/>
</dbReference>
<evidence type="ECO:0000256" key="3">
    <source>
        <dbReference type="ARBA" id="ARBA00022694"/>
    </source>
</evidence>
<feature type="chain" id="PRO_5003123708" description="tRNA pseudouridine(55) synthase" evidence="5">
    <location>
        <begin position="26"/>
        <end position="115"/>
    </location>
</feature>
<accession>D8TMI2</accession>
<dbReference type="OrthoDB" id="9995526at2759"/>
<evidence type="ECO:0000256" key="2">
    <source>
        <dbReference type="ARBA" id="ARBA00012787"/>
    </source>
</evidence>
<dbReference type="EC" id="5.4.99.25" evidence="2"/>
<dbReference type="STRING" id="3068.D8TMI2"/>
<evidence type="ECO:0000313" key="8">
    <source>
        <dbReference type="Proteomes" id="UP000001058"/>
    </source>
</evidence>
<dbReference type="GO" id="GO:0003723">
    <property type="term" value="F:RNA binding"/>
    <property type="evidence" value="ECO:0007669"/>
    <property type="project" value="InterPro"/>
</dbReference>
<dbReference type="Gene3D" id="3.30.2350.10">
    <property type="entry name" value="Pseudouridine synthase"/>
    <property type="match status" value="1"/>
</dbReference>
<evidence type="ECO:0000259" key="6">
    <source>
        <dbReference type="Pfam" id="PF01509"/>
    </source>
</evidence>
<dbReference type="GO" id="GO:0160148">
    <property type="term" value="F:tRNA pseudouridine(55) synthase activity"/>
    <property type="evidence" value="ECO:0007669"/>
    <property type="project" value="UniProtKB-EC"/>
</dbReference>
<dbReference type="InterPro" id="IPR014780">
    <property type="entry name" value="tRNA_psdUridine_synth_TruB"/>
</dbReference>
<dbReference type="EMBL" id="GL378328">
    <property type="protein sequence ID" value="EFJ51262.1"/>
    <property type="molecule type" value="Genomic_DNA"/>
</dbReference>
<feature type="domain" description="Pseudouridine synthase II N-terminal" evidence="6">
    <location>
        <begin position="23"/>
        <end position="74"/>
    </location>
</feature>
<dbReference type="KEGG" id="vcn:VOLCADRAFT_87888"/>
<dbReference type="GeneID" id="9620691"/>
<dbReference type="GO" id="GO:0006400">
    <property type="term" value="P:tRNA modification"/>
    <property type="evidence" value="ECO:0007669"/>
    <property type="project" value="TreeGrafter"/>
</dbReference>
<evidence type="ECO:0000256" key="1">
    <source>
        <dbReference type="ARBA" id="ARBA00008999"/>
    </source>
</evidence>
<dbReference type="Pfam" id="PF01509">
    <property type="entry name" value="TruB_N"/>
    <property type="match status" value="1"/>
</dbReference>
<dbReference type="GO" id="GO:0005634">
    <property type="term" value="C:nucleus"/>
    <property type="evidence" value="ECO:0007669"/>
    <property type="project" value="TreeGrafter"/>
</dbReference>
<evidence type="ECO:0000256" key="5">
    <source>
        <dbReference type="SAM" id="SignalP"/>
    </source>
</evidence>
<evidence type="ECO:0000313" key="7">
    <source>
        <dbReference type="EMBL" id="EFJ51262.1"/>
    </source>
</evidence>
<dbReference type="PANTHER" id="PTHR13767">
    <property type="entry name" value="TRNA-PSEUDOURIDINE SYNTHASE"/>
    <property type="match status" value="1"/>
</dbReference>
<proteinExistence type="inferred from homology"/>
<dbReference type="AlphaFoldDB" id="D8TMI2"/>
<keyword evidence="5" id="KW-0732">Signal</keyword>
<dbReference type="SUPFAM" id="SSF55120">
    <property type="entry name" value="Pseudouridine synthase"/>
    <property type="match status" value="1"/>
</dbReference>
<name>D8TMI2_VOLCA</name>
<dbReference type="InterPro" id="IPR002501">
    <property type="entry name" value="PsdUridine_synth_N"/>
</dbReference>
<feature type="signal peptide" evidence="5">
    <location>
        <begin position="1"/>
        <end position="25"/>
    </location>
</feature>
<reference evidence="7 8" key="1">
    <citation type="journal article" date="2010" name="Science">
        <title>Genomic analysis of organismal complexity in the multicellular green alga Volvox carteri.</title>
        <authorList>
            <person name="Prochnik S.E."/>
            <person name="Umen J."/>
            <person name="Nedelcu A.M."/>
            <person name="Hallmann A."/>
            <person name="Miller S.M."/>
            <person name="Nishii I."/>
            <person name="Ferris P."/>
            <person name="Kuo A."/>
            <person name="Mitros T."/>
            <person name="Fritz-Laylin L.K."/>
            <person name="Hellsten U."/>
            <person name="Chapman J."/>
            <person name="Simakov O."/>
            <person name="Rensing S.A."/>
            <person name="Terry A."/>
            <person name="Pangilinan J."/>
            <person name="Kapitonov V."/>
            <person name="Jurka J."/>
            <person name="Salamov A."/>
            <person name="Shapiro H."/>
            <person name="Schmutz J."/>
            <person name="Grimwood J."/>
            <person name="Lindquist E."/>
            <person name="Lucas S."/>
            <person name="Grigoriev I.V."/>
            <person name="Schmitt R."/>
            <person name="Kirk D."/>
            <person name="Rokhsar D.S."/>
        </authorList>
    </citation>
    <scope>NUCLEOTIDE SEQUENCE [LARGE SCALE GENOMIC DNA]</scope>
    <source>
        <strain evidence="8">f. Nagariensis / Eve</strain>
    </source>
</reference>
<protein>
    <recommendedName>
        <fullName evidence="2">tRNA pseudouridine(55) synthase</fullName>
        <ecNumber evidence="2">5.4.99.25</ecNumber>
    </recommendedName>
</protein>
<dbReference type="InterPro" id="IPR020103">
    <property type="entry name" value="PsdUridine_synth_cat_dom_sf"/>
</dbReference>
<organism evidence="8">
    <name type="scientific">Volvox carteri f. nagariensis</name>
    <dbReference type="NCBI Taxonomy" id="3068"/>
    <lineage>
        <taxon>Eukaryota</taxon>
        <taxon>Viridiplantae</taxon>
        <taxon>Chlorophyta</taxon>
        <taxon>core chlorophytes</taxon>
        <taxon>Chlorophyceae</taxon>
        <taxon>CS clade</taxon>
        <taxon>Chlamydomonadales</taxon>
        <taxon>Volvocaceae</taxon>
        <taxon>Volvox</taxon>
    </lineage>
</organism>
<dbReference type="eggNOG" id="KOG2529">
    <property type="taxonomic scope" value="Eukaryota"/>
</dbReference>
<comment type="similarity">
    <text evidence="1">Belongs to the pseudouridine synthase TruB family.</text>
</comment>
<keyword evidence="8" id="KW-1185">Reference proteome</keyword>